<evidence type="ECO:0000256" key="1">
    <source>
        <dbReference type="SAM" id="MobiDB-lite"/>
    </source>
</evidence>
<accession>A0A821V3X8</accession>
<evidence type="ECO:0000313" key="3">
    <source>
        <dbReference type="Proteomes" id="UP000663880"/>
    </source>
</evidence>
<comment type="caution">
    <text evidence="2">The sequence shown here is derived from an EMBL/GenBank/DDBJ whole genome shotgun (WGS) entry which is preliminary data.</text>
</comment>
<feature type="region of interest" description="Disordered" evidence="1">
    <location>
        <begin position="17"/>
        <end position="94"/>
    </location>
</feature>
<dbReference type="AlphaFoldDB" id="A0A821V3X8"/>
<dbReference type="EMBL" id="CAJOBZ010000036">
    <property type="protein sequence ID" value="CAF4900766.1"/>
    <property type="molecule type" value="Genomic_DNA"/>
</dbReference>
<name>A0A821V3X8_9NEOP</name>
<feature type="compositionally biased region" description="Basic and acidic residues" evidence="1">
    <location>
        <begin position="77"/>
        <end position="94"/>
    </location>
</feature>
<sequence length="125" mass="14280">MVITAVESIDCTDIGSLIKRSRSSSLSTPGKQLVRKRTSSGIFQVEETEPPPKRPEIPQMEPEKEKTREIQTNGRRKVSEEKKKEKPASLKKKDIERRKEIVLDKFDSKSTTQCVAAFKESDCWD</sequence>
<reference evidence="2" key="1">
    <citation type="submission" date="2021-02" db="EMBL/GenBank/DDBJ databases">
        <authorList>
            <person name="Steward A R."/>
        </authorList>
    </citation>
    <scope>NUCLEOTIDE SEQUENCE</scope>
</reference>
<dbReference type="OrthoDB" id="6929102at2759"/>
<proteinExistence type="predicted"/>
<protein>
    <submittedName>
        <fullName evidence="2">Uncharacterized protein</fullName>
    </submittedName>
</protein>
<dbReference type="Proteomes" id="UP000663880">
    <property type="component" value="Unassembled WGS sequence"/>
</dbReference>
<keyword evidence="3" id="KW-1185">Reference proteome</keyword>
<gene>
    <name evidence="2" type="ORF">PMACD_LOCUS11270</name>
</gene>
<evidence type="ECO:0000313" key="2">
    <source>
        <dbReference type="EMBL" id="CAF4900766.1"/>
    </source>
</evidence>
<feature type="compositionally biased region" description="Basic and acidic residues" evidence="1">
    <location>
        <begin position="50"/>
        <end position="69"/>
    </location>
</feature>
<organism evidence="2 3">
    <name type="scientific">Pieris macdunnoughi</name>
    <dbReference type="NCBI Taxonomy" id="345717"/>
    <lineage>
        <taxon>Eukaryota</taxon>
        <taxon>Metazoa</taxon>
        <taxon>Ecdysozoa</taxon>
        <taxon>Arthropoda</taxon>
        <taxon>Hexapoda</taxon>
        <taxon>Insecta</taxon>
        <taxon>Pterygota</taxon>
        <taxon>Neoptera</taxon>
        <taxon>Endopterygota</taxon>
        <taxon>Lepidoptera</taxon>
        <taxon>Glossata</taxon>
        <taxon>Ditrysia</taxon>
        <taxon>Papilionoidea</taxon>
        <taxon>Pieridae</taxon>
        <taxon>Pierinae</taxon>
        <taxon>Pieris</taxon>
    </lineage>
</organism>